<reference evidence="3" key="2">
    <citation type="submission" date="2025-08" db="UniProtKB">
        <authorList>
            <consortium name="RefSeq"/>
        </authorList>
    </citation>
    <scope>IDENTIFICATION</scope>
    <source>
        <strain evidence="3">S238N-H82</strain>
        <tissue evidence="3">Testes</tissue>
    </source>
</reference>
<evidence type="ECO:0000256" key="1">
    <source>
        <dbReference type="SAM" id="MobiDB-lite"/>
    </source>
</evidence>
<organism evidence="2 3">
    <name type="scientific">Branchiostoma floridae</name>
    <name type="common">Florida lancelet</name>
    <name type="synonym">Amphioxus</name>
    <dbReference type="NCBI Taxonomy" id="7739"/>
    <lineage>
        <taxon>Eukaryota</taxon>
        <taxon>Metazoa</taxon>
        <taxon>Chordata</taxon>
        <taxon>Cephalochordata</taxon>
        <taxon>Leptocardii</taxon>
        <taxon>Amphioxiformes</taxon>
        <taxon>Branchiostomatidae</taxon>
        <taxon>Branchiostoma</taxon>
    </lineage>
</organism>
<reference evidence="2" key="1">
    <citation type="journal article" date="2020" name="Nat. Ecol. Evol.">
        <title>Deeply conserved synteny resolves early events in vertebrate evolution.</title>
        <authorList>
            <person name="Simakov O."/>
            <person name="Marletaz F."/>
            <person name="Yue J.X."/>
            <person name="O'Connell B."/>
            <person name="Jenkins J."/>
            <person name="Brandt A."/>
            <person name="Calef R."/>
            <person name="Tung C.H."/>
            <person name="Huang T.K."/>
            <person name="Schmutz J."/>
            <person name="Satoh N."/>
            <person name="Yu J.K."/>
            <person name="Putnam N.H."/>
            <person name="Green R.E."/>
            <person name="Rokhsar D.S."/>
        </authorList>
    </citation>
    <scope>NUCLEOTIDE SEQUENCE [LARGE SCALE GENOMIC DNA]</scope>
    <source>
        <strain evidence="2">S238N-H82</strain>
    </source>
</reference>
<dbReference type="OrthoDB" id="9976497at2759"/>
<evidence type="ECO:0000313" key="2">
    <source>
        <dbReference type="Proteomes" id="UP000001554"/>
    </source>
</evidence>
<dbReference type="AlphaFoldDB" id="A0A9J7K9G2"/>
<gene>
    <name evidence="3" type="primary">LOC118406255</name>
</gene>
<proteinExistence type="predicted"/>
<protein>
    <submittedName>
        <fullName evidence="3">Uncharacterized protein LOC118406255</fullName>
    </submittedName>
</protein>
<dbReference type="KEGG" id="bfo:118406255"/>
<dbReference type="Proteomes" id="UP000001554">
    <property type="component" value="Chromosome 18"/>
</dbReference>
<dbReference type="GeneID" id="118406255"/>
<accession>A0A9J7K9G2</accession>
<feature type="compositionally biased region" description="Basic and acidic residues" evidence="1">
    <location>
        <begin position="1"/>
        <end position="11"/>
    </location>
</feature>
<feature type="compositionally biased region" description="Basic and acidic residues" evidence="1">
    <location>
        <begin position="83"/>
        <end position="92"/>
    </location>
</feature>
<dbReference type="RefSeq" id="XP_035662076.1">
    <property type="nucleotide sequence ID" value="XM_035806183.1"/>
</dbReference>
<sequence length="214" mass="23461">MESSERGKPEQNSDSVLDISDDRRVWIVPEDEFDPQFLDELPLVTFPEQSEWIVSPPHAGQDGLAFWIPVKSDSKNPSVPEASPRKTVEHKVKSPHSVIRPTVPPTRKQGYLPKALAGVVDTLWVSRGCTGHPPPPALLSDTTRPFAPHSFERLIQLADYQRVTATPHGDCMSGDAETPMVNPSLSQAVADIETNTGASDIKRRAVEPVICTPS</sequence>
<feature type="region of interest" description="Disordered" evidence="1">
    <location>
        <begin position="1"/>
        <end position="21"/>
    </location>
</feature>
<evidence type="ECO:0000313" key="3">
    <source>
        <dbReference type="RefSeq" id="XP_035662076.1"/>
    </source>
</evidence>
<keyword evidence="2" id="KW-1185">Reference proteome</keyword>
<feature type="region of interest" description="Disordered" evidence="1">
    <location>
        <begin position="74"/>
        <end position="106"/>
    </location>
</feature>
<name>A0A9J7K9G2_BRAFL</name>